<proteinExistence type="predicted"/>
<evidence type="ECO:0000313" key="2">
    <source>
        <dbReference type="Proteomes" id="UP000248148"/>
    </source>
</evidence>
<dbReference type="Proteomes" id="UP000248148">
    <property type="component" value="Unassembled WGS sequence"/>
</dbReference>
<evidence type="ECO:0000313" key="1">
    <source>
        <dbReference type="EMBL" id="PYF03411.1"/>
    </source>
</evidence>
<gene>
    <name evidence="1" type="ORF">BJ122_107135</name>
</gene>
<dbReference type="AlphaFoldDB" id="A0A318TET9"/>
<dbReference type="EMBL" id="QJTI01000007">
    <property type="protein sequence ID" value="PYF03411.1"/>
    <property type="molecule type" value="Genomic_DNA"/>
</dbReference>
<name>A0A318TET9_9BRAD</name>
<comment type="caution">
    <text evidence="1">The sequence shown here is derived from an EMBL/GenBank/DDBJ whole genome shotgun (WGS) entry which is preliminary data.</text>
</comment>
<dbReference type="RefSeq" id="WP_181418901.1">
    <property type="nucleotide sequence ID" value="NZ_QJTI01000007.1"/>
</dbReference>
<sequence>MTTAATDQPLAVDAPTGRLICATIATRLRDELDDVPLPLQLAALLERMQRHDGEPR</sequence>
<accession>A0A318TET9</accession>
<reference evidence="1 2" key="1">
    <citation type="submission" date="2018-06" db="EMBL/GenBank/DDBJ databases">
        <title>Genomic Encyclopedia of Archaeal and Bacterial Type Strains, Phase II (KMG-II): from individual species to whole genera.</title>
        <authorList>
            <person name="Goeker M."/>
        </authorList>
    </citation>
    <scope>NUCLEOTIDE SEQUENCE [LARGE SCALE GENOMIC DNA]</scope>
    <source>
        <strain evidence="1 2">JCM 11668</strain>
    </source>
</reference>
<protein>
    <submittedName>
        <fullName evidence="1">Uncharacterized protein</fullName>
    </submittedName>
</protein>
<organism evidence="1 2">
    <name type="scientific">Rhodopseudomonas faecalis</name>
    <dbReference type="NCBI Taxonomy" id="99655"/>
    <lineage>
        <taxon>Bacteria</taxon>
        <taxon>Pseudomonadati</taxon>
        <taxon>Pseudomonadota</taxon>
        <taxon>Alphaproteobacteria</taxon>
        <taxon>Hyphomicrobiales</taxon>
        <taxon>Nitrobacteraceae</taxon>
        <taxon>Rhodopseudomonas</taxon>
    </lineage>
</organism>
<keyword evidence="2" id="KW-1185">Reference proteome</keyword>